<dbReference type="InterPro" id="IPR001647">
    <property type="entry name" value="HTH_TetR"/>
</dbReference>
<feature type="domain" description="HTH tetR-type" evidence="4">
    <location>
        <begin position="27"/>
        <end position="87"/>
    </location>
</feature>
<dbReference type="Pfam" id="PF00440">
    <property type="entry name" value="TetR_N"/>
    <property type="match status" value="1"/>
</dbReference>
<feature type="DNA-binding region" description="H-T-H motif" evidence="2">
    <location>
        <begin position="50"/>
        <end position="69"/>
    </location>
</feature>
<keyword evidence="6" id="KW-1185">Reference proteome</keyword>
<dbReference type="Gene3D" id="1.10.357.10">
    <property type="entry name" value="Tetracycline Repressor, domain 2"/>
    <property type="match status" value="1"/>
</dbReference>
<proteinExistence type="predicted"/>
<sequence>MSIGSSDAAETSITRRGRPPQTREQADEVRARIVAATAAVFTRTGSRGLNVAQIIEQAGLARPTFYRYFGNAVEPLHALLTTSNAGLVGGIRTALSGTDEPVELGIRLIDAYLDWARGHGAMLRPLFAELHDPASPVSEYRERAFDDIRASVRDTFAALGRPAPSPLDLDAALHVCEYVVFRISADAGPGAEPDPEVVAEARLTMIRVLLTTLGTRTDLEYALGLPGLFPEGAD</sequence>
<protein>
    <submittedName>
        <fullName evidence="5">TetR/AcrR family transcriptional regulator</fullName>
    </submittedName>
</protein>
<evidence type="ECO:0000256" key="3">
    <source>
        <dbReference type="SAM" id="MobiDB-lite"/>
    </source>
</evidence>
<feature type="compositionally biased region" description="Polar residues" evidence="3">
    <location>
        <begin position="1"/>
        <end position="14"/>
    </location>
</feature>
<dbReference type="PROSITE" id="PS50977">
    <property type="entry name" value="HTH_TETR_2"/>
    <property type="match status" value="1"/>
</dbReference>
<organism evidence="5 6">
    <name type="scientific">Nocardia aurea</name>
    <dbReference type="NCBI Taxonomy" id="2144174"/>
    <lineage>
        <taxon>Bacteria</taxon>
        <taxon>Bacillati</taxon>
        <taxon>Actinomycetota</taxon>
        <taxon>Actinomycetes</taxon>
        <taxon>Mycobacteriales</taxon>
        <taxon>Nocardiaceae</taxon>
        <taxon>Nocardia</taxon>
    </lineage>
</organism>
<dbReference type="SUPFAM" id="SSF46689">
    <property type="entry name" value="Homeodomain-like"/>
    <property type="match status" value="1"/>
</dbReference>
<feature type="region of interest" description="Disordered" evidence="3">
    <location>
        <begin position="1"/>
        <end position="28"/>
    </location>
</feature>
<reference evidence="5 6" key="1">
    <citation type="submission" date="2024-06" db="EMBL/GenBank/DDBJ databases">
        <title>The Natural Products Discovery Center: Release of the First 8490 Sequenced Strains for Exploring Actinobacteria Biosynthetic Diversity.</title>
        <authorList>
            <person name="Kalkreuter E."/>
            <person name="Kautsar S.A."/>
            <person name="Yang D."/>
            <person name="Bader C.D."/>
            <person name="Teijaro C.N."/>
            <person name="Fluegel L."/>
            <person name="Davis C.M."/>
            <person name="Simpson J.R."/>
            <person name="Lauterbach L."/>
            <person name="Steele A.D."/>
            <person name="Gui C."/>
            <person name="Meng S."/>
            <person name="Li G."/>
            <person name="Viehrig K."/>
            <person name="Ye F."/>
            <person name="Su P."/>
            <person name="Kiefer A.F."/>
            <person name="Nichols A."/>
            <person name="Cepeda A.J."/>
            <person name="Yan W."/>
            <person name="Fan B."/>
            <person name="Jiang Y."/>
            <person name="Adhikari A."/>
            <person name="Zheng C.-J."/>
            <person name="Schuster L."/>
            <person name="Cowan T.M."/>
            <person name="Smanski M.J."/>
            <person name="Chevrette M.G."/>
            <person name="De Carvalho L.P.S."/>
            <person name="Shen B."/>
        </authorList>
    </citation>
    <scope>NUCLEOTIDE SEQUENCE [LARGE SCALE GENOMIC DNA]</scope>
    <source>
        <strain evidence="5 6">NPDC050403</strain>
    </source>
</reference>
<dbReference type="InterPro" id="IPR050109">
    <property type="entry name" value="HTH-type_TetR-like_transc_reg"/>
</dbReference>
<comment type="caution">
    <text evidence="5">The sequence shown here is derived from an EMBL/GenBank/DDBJ whole genome shotgun (WGS) entry which is preliminary data.</text>
</comment>
<name>A0ABV3FNH1_9NOCA</name>
<dbReference type="PANTHER" id="PTHR30055">
    <property type="entry name" value="HTH-TYPE TRANSCRIPTIONAL REGULATOR RUTR"/>
    <property type="match status" value="1"/>
</dbReference>
<dbReference type="Proteomes" id="UP001551695">
    <property type="component" value="Unassembled WGS sequence"/>
</dbReference>
<evidence type="ECO:0000313" key="6">
    <source>
        <dbReference type="Proteomes" id="UP001551695"/>
    </source>
</evidence>
<evidence type="ECO:0000313" key="5">
    <source>
        <dbReference type="EMBL" id="MEV0706962.1"/>
    </source>
</evidence>
<dbReference type="EMBL" id="JBFAKC010000002">
    <property type="protein sequence ID" value="MEV0706962.1"/>
    <property type="molecule type" value="Genomic_DNA"/>
</dbReference>
<gene>
    <name evidence="5" type="ORF">AB0I48_05300</name>
</gene>
<evidence type="ECO:0000256" key="1">
    <source>
        <dbReference type="ARBA" id="ARBA00023125"/>
    </source>
</evidence>
<evidence type="ECO:0000259" key="4">
    <source>
        <dbReference type="PROSITE" id="PS50977"/>
    </source>
</evidence>
<accession>A0ABV3FNH1</accession>
<evidence type="ECO:0000256" key="2">
    <source>
        <dbReference type="PROSITE-ProRule" id="PRU00335"/>
    </source>
</evidence>
<keyword evidence="1 2" id="KW-0238">DNA-binding</keyword>
<dbReference type="RefSeq" id="WP_357780475.1">
    <property type="nucleotide sequence ID" value="NZ_JBFAKC010000002.1"/>
</dbReference>
<dbReference type="PANTHER" id="PTHR30055:SF146">
    <property type="entry name" value="HTH-TYPE TRANSCRIPTIONAL DUAL REGULATOR CECR"/>
    <property type="match status" value="1"/>
</dbReference>
<dbReference type="InterPro" id="IPR009057">
    <property type="entry name" value="Homeodomain-like_sf"/>
</dbReference>